<evidence type="ECO:0000259" key="8">
    <source>
        <dbReference type="Pfam" id="PF01625"/>
    </source>
</evidence>
<dbReference type="NCBIfam" id="TIGR00401">
    <property type="entry name" value="msrA"/>
    <property type="match status" value="1"/>
</dbReference>
<feature type="transmembrane region" description="Helical" evidence="7">
    <location>
        <begin position="7"/>
        <end position="26"/>
    </location>
</feature>
<evidence type="ECO:0000256" key="7">
    <source>
        <dbReference type="SAM" id="Phobius"/>
    </source>
</evidence>
<reference evidence="10" key="1">
    <citation type="journal article" date="2023" name="Commun. Biol.">
        <title>Genome analysis of Parmales, the sister group of diatoms, reveals the evolutionary specialization of diatoms from phago-mixotrophs to photoautotrophs.</title>
        <authorList>
            <person name="Ban H."/>
            <person name="Sato S."/>
            <person name="Yoshikawa S."/>
            <person name="Yamada K."/>
            <person name="Nakamura Y."/>
            <person name="Ichinomiya M."/>
            <person name="Sato N."/>
            <person name="Blanc-Mathieu R."/>
            <person name="Endo H."/>
            <person name="Kuwata A."/>
            <person name="Ogata H."/>
        </authorList>
    </citation>
    <scope>NUCLEOTIDE SEQUENCE [LARGE SCALE GENOMIC DNA]</scope>
    <source>
        <strain evidence="10">NIES 3699</strain>
    </source>
</reference>
<dbReference type="EC" id="1.8.4.11" evidence="2"/>
<organism evidence="9 10">
    <name type="scientific">Triparma verrucosa</name>
    <dbReference type="NCBI Taxonomy" id="1606542"/>
    <lineage>
        <taxon>Eukaryota</taxon>
        <taxon>Sar</taxon>
        <taxon>Stramenopiles</taxon>
        <taxon>Ochrophyta</taxon>
        <taxon>Bolidophyceae</taxon>
        <taxon>Parmales</taxon>
        <taxon>Triparmaceae</taxon>
        <taxon>Triparma</taxon>
    </lineage>
</organism>
<dbReference type="GO" id="GO:0005737">
    <property type="term" value="C:cytoplasm"/>
    <property type="evidence" value="ECO:0007669"/>
    <property type="project" value="TreeGrafter"/>
</dbReference>
<evidence type="ECO:0000256" key="3">
    <source>
        <dbReference type="ARBA" id="ARBA00023002"/>
    </source>
</evidence>
<evidence type="ECO:0000313" key="9">
    <source>
        <dbReference type="EMBL" id="GMH83152.1"/>
    </source>
</evidence>
<dbReference type="Gene3D" id="3.30.1060.10">
    <property type="entry name" value="Peptide methionine sulphoxide reductase MsrA"/>
    <property type="match status" value="1"/>
</dbReference>
<evidence type="ECO:0000313" key="10">
    <source>
        <dbReference type="Proteomes" id="UP001165160"/>
    </source>
</evidence>
<proteinExistence type="inferred from homology"/>
<dbReference type="PANTHER" id="PTHR42799:SF26">
    <property type="entry name" value="PEPTIDE-METHIONINE (S)-S-OXIDE REDUCTASE"/>
    <property type="match status" value="1"/>
</dbReference>
<dbReference type="FunFam" id="3.30.1060.10:FF:000002">
    <property type="entry name" value="Peptide methionine sulfoxide reductase"/>
    <property type="match status" value="1"/>
</dbReference>
<keyword evidence="3" id="KW-0560">Oxidoreductase</keyword>
<keyword evidence="7" id="KW-0812">Transmembrane</keyword>
<gene>
    <name evidence="9" type="ORF">TrVE_jg3740</name>
</gene>
<feature type="region of interest" description="Disordered" evidence="6">
    <location>
        <begin position="35"/>
        <end position="90"/>
    </location>
</feature>
<evidence type="ECO:0000256" key="5">
    <source>
        <dbReference type="ARBA" id="ARBA00030643"/>
    </source>
</evidence>
<dbReference type="PANTHER" id="PTHR42799">
    <property type="entry name" value="MITOCHONDRIAL PEPTIDE METHIONINE SULFOXIDE REDUCTASE"/>
    <property type="match status" value="1"/>
</dbReference>
<dbReference type="Proteomes" id="UP001165160">
    <property type="component" value="Unassembled WGS sequence"/>
</dbReference>
<keyword evidence="7" id="KW-0472">Membrane</keyword>
<dbReference type="HAMAP" id="MF_01401">
    <property type="entry name" value="MsrA"/>
    <property type="match status" value="1"/>
</dbReference>
<comment type="caution">
    <text evidence="9">The sequence shown here is derived from an EMBL/GenBank/DDBJ whole genome shotgun (WGS) entry which is preliminary data.</text>
</comment>
<dbReference type="Pfam" id="PF01625">
    <property type="entry name" value="PMSR"/>
    <property type="match status" value="1"/>
</dbReference>
<name>A0A9W7B8N5_9STRA</name>
<keyword evidence="10" id="KW-1185">Reference proteome</keyword>
<dbReference type="AlphaFoldDB" id="A0A9W7B8N5"/>
<feature type="domain" description="Peptide methionine sulphoxide reductase MsrA" evidence="8">
    <location>
        <begin position="112"/>
        <end position="259"/>
    </location>
</feature>
<evidence type="ECO:0000256" key="1">
    <source>
        <dbReference type="ARBA" id="ARBA00005591"/>
    </source>
</evidence>
<dbReference type="InterPro" id="IPR036509">
    <property type="entry name" value="Met_Sox_Rdtase_MsrA_sf"/>
</dbReference>
<dbReference type="GO" id="GO:0034599">
    <property type="term" value="P:cellular response to oxidative stress"/>
    <property type="evidence" value="ECO:0007669"/>
    <property type="project" value="TreeGrafter"/>
</dbReference>
<dbReference type="SUPFAM" id="SSF55068">
    <property type="entry name" value="Peptide methionine sulfoxide reductase"/>
    <property type="match status" value="1"/>
</dbReference>
<keyword evidence="7" id="KW-1133">Transmembrane helix</keyword>
<sequence length="280" mass="30986">MKVVSKFTQLWTSLGLLAIGTALFFWNSKRNVGNAPVSSSDLDDEEATSNGQKQETAGEGGVDGSEPAGAKGDSATVLPPMPPSDTAVLSDATNKVMKRYDPSKVKKVARKKIHFAAGCFWSVELIFQRQIGVATTTVGYTQGKIENPTYDDVKTGKSGHAETVEVTYDPKLTTLEKLLEVFWNKHDATSKNKQGNDKGTQYRSGIYYFDDEQKAIVDKSLEEQKAKLEKPWHKIHTEVKKANKFTPAEDYHQQYLEKGGRHGQKQSAMKGCTDPIRCYG</sequence>
<comment type="similarity">
    <text evidence="1">Belongs to the MsrA Met sulfoxide reductase family.</text>
</comment>
<evidence type="ECO:0000256" key="6">
    <source>
        <dbReference type="SAM" id="MobiDB-lite"/>
    </source>
</evidence>
<evidence type="ECO:0000256" key="4">
    <source>
        <dbReference type="ARBA" id="ARBA00030273"/>
    </source>
</evidence>
<accession>A0A9W7B8N5</accession>
<evidence type="ECO:0000256" key="2">
    <source>
        <dbReference type="ARBA" id="ARBA00012502"/>
    </source>
</evidence>
<dbReference type="GO" id="GO:0008113">
    <property type="term" value="F:peptide-methionine (S)-S-oxide reductase activity"/>
    <property type="evidence" value="ECO:0007669"/>
    <property type="project" value="UniProtKB-EC"/>
</dbReference>
<dbReference type="EMBL" id="BRXX01000023">
    <property type="protein sequence ID" value="GMH83152.1"/>
    <property type="molecule type" value="Genomic_DNA"/>
</dbReference>
<dbReference type="InterPro" id="IPR050162">
    <property type="entry name" value="MsrA_MetSO_reductase"/>
</dbReference>
<protein>
    <recommendedName>
        <fullName evidence="2">peptide-methionine (S)-S-oxide reductase</fullName>
        <ecNumber evidence="2">1.8.4.11</ecNumber>
    </recommendedName>
    <alternativeName>
        <fullName evidence="5">Peptide-methionine (S)-S-oxide reductase</fullName>
    </alternativeName>
    <alternativeName>
        <fullName evidence="4">Protein-methionine-S-oxide reductase</fullName>
    </alternativeName>
</protein>
<dbReference type="InterPro" id="IPR002569">
    <property type="entry name" value="Met_Sox_Rdtase_MsrA_dom"/>
</dbReference>